<dbReference type="EMBL" id="LRBV02000007">
    <property type="status" value="NOT_ANNOTATED_CDS"/>
    <property type="molecule type" value="Genomic_DNA"/>
</dbReference>
<keyword evidence="2" id="KW-1185">Reference proteome</keyword>
<dbReference type="EnsemblPlants" id="QL07p044551:mrna">
    <property type="protein sequence ID" value="QL07p044551:mrna"/>
    <property type="gene ID" value="QL07p044551"/>
</dbReference>
<protein>
    <submittedName>
        <fullName evidence="1">Uncharacterized protein</fullName>
    </submittedName>
</protein>
<dbReference type="Proteomes" id="UP000594261">
    <property type="component" value="Chromosome 7"/>
</dbReference>
<proteinExistence type="predicted"/>
<accession>A0A7N2R880</accession>
<organism evidence="1 2">
    <name type="scientific">Quercus lobata</name>
    <name type="common">Valley oak</name>
    <dbReference type="NCBI Taxonomy" id="97700"/>
    <lineage>
        <taxon>Eukaryota</taxon>
        <taxon>Viridiplantae</taxon>
        <taxon>Streptophyta</taxon>
        <taxon>Embryophyta</taxon>
        <taxon>Tracheophyta</taxon>
        <taxon>Spermatophyta</taxon>
        <taxon>Magnoliopsida</taxon>
        <taxon>eudicotyledons</taxon>
        <taxon>Gunneridae</taxon>
        <taxon>Pentapetalae</taxon>
        <taxon>rosids</taxon>
        <taxon>fabids</taxon>
        <taxon>Fagales</taxon>
        <taxon>Fagaceae</taxon>
        <taxon>Quercus</taxon>
    </lineage>
</organism>
<sequence>MSSSAIPIFALDKAILLITTMAKGVTYLSSWIEVAPARIIFPNKLPVSPVLETIIEEEAEECNEDS</sequence>
<dbReference type="PANTHER" id="PTHR36063:SF1">
    <property type="entry name" value="ARABIDOPSIS THALIANA GENOMIC DNA, CHROMOSOME 5, P1 CLONE:MOK16"/>
    <property type="match status" value="1"/>
</dbReference>
<evidence type="ECO:0000313" key="2">
    <source>
        <dbReference type="Proteomes" id="UP000594261"/>
    </source>
</evidence>
<dbReference type="AlphaFoldDB" id="A0A7N2R880"/>
<reference evidence="1 2" key="1">
    <citation type="journal article" date="2016" name="G3 (Bethesda)">
        <title>First Draft Assembly and Annotation of the Genome of a California Endemic Oak Quercus lobata Nee (Fagaceae).</title>
        <authorList>
            <person name="Sork V.L."/>
            <person name="Fitz-Gibbon S.T."/>
            <person name="Puiu D."/>
            <person name="Crepeau M."/>
            <person name="Gugger P.F."/>
            <person name="Sherman R."/>
            <person name="Stevens K."/>
            <person name="Langley C.H."/>
            <person name="Pellegrini M."/>
            <person name="Salzberg S.L."/>
        </authorList>
    </citation>
    <scope>NUCLEOTIDE SEQUENCE [LARGE SCALE GENOMIC DNA]</scope>
    <source>
        <strain evidence="1 2">cv. SW786</strain>
    </source>
</reference>
<name>A0A7N2R880_QUELO</name>
<dbReference type="Gramene" id="QL07p044551:mrna">
    <property type="protein sequence ID" value="QL07p044551:mrna"/>
    <property type="gene ID" value="QL07p044551"/>
</dbReference>
<evidence type="ECO:0000313" key="1">
    <source>
        <dbReference type="EnsemblPlants" id="QL07p044551:mrna"/>
    </source>
</evidence>
<dbReference type="OMA" id="EHNDKAS"/>
<dbReference type="InParanoid" id="A0A7N2R880"/>
<dbReference type="PANTHER" id="PTHR36063">
    <property type="entry name" value="ARABIDOPSIS THALIANA GENOMIC DNA, CHROMOSOME 5, P1 CLONE:MOK16"/>
    <property type="match status" value="1"/>
</dbReference>
<reference evidence="1" key="2">
    <citation type="submission" date="2021-01" db="UniProtKB">
        <authorList>
            <consortium name="EnsemblPlants"/>
        </authorList>
    </citation>
    <scope>IDENTIFICATION</scope>
</reference>